<dbReference type="Proteomes" id="UP000276133">
    <property type="component" value="Unassembled WGS sequence"/>
</dbReference>
<sequence length="90" mass="10968">MIENTLSKFKDTDKYKKTIKFKESFIKKYIYLEETINKKNHKNKIPTKKNKQIYVQNILLWLKKMLKIDIDNEKIKNIKSTKKENVFLTN</sequence>
<name>A0A3M7S523_BRAPC</name>
<evidence type="ECO:0000313" key="2">
    <source>
        <dbReference type="Proteomes" id="UP000276133"/>
    </source>
</evidence>
<evidence type="ECO:0000313" key="1">
    <source>
        <dbReference type="EMBL" id="RNA30924.1"/>
    </source>
</evidence>
<keyword evidence="2" id="KW-1185">Reference proteome</keyword>
<comment type="caution">
    <text evidence="1">The sequence shown here is derived from an EMBL/GenBank/DDBJ whole genome shotgun (WGS) entry which is preliminary data.</text>
</comment>
<gene>
    <name evidence="1" type="ORF">BpHYR1_046260</name>
</gene>
<reference evidence="1 2" key="1">
    <citation type="journal article" date="2018" name="Sci. Rep.">
        <title>Genomic signatures of local adaptation to the degree of environmental predictability in rotifers.</title>
        <authorList>
            <person name="Franch-Gras L."/>
            <person name="Hahn C."/>
            <person name="Garcia-Roger E.M."/>
            <person name="Carmona M.J."/>
            <person name="Serra M."/>
            <person name="Gomez A."/>
        </authorList>
    </citation>
    <scope>NUCLEOTIDE SEQUENCE [LARGE SCALE GENOMIC DNA]</scope>
    <source>
        <strain evidence="1">HYR1</strain>
    </source>
</reference>
<dbReference type="AlphaFoldDB" id="A0A3M7S523"/>
<accession>A0A3M7S523</accession>
<organism evidence="1 2">
    <name type="scientific">Brachionus plicatilis</name>
    <name type="common">Marine rotifer</name>
    <name type="synonym">Brachionus muelleri</name>
    <dbReference type="NCBI Taxonomy" id="10195"/>
    <lineage>
        <taxon>Eukaryota</taxon>
        <taxon>Metazoa</taxon>
        <taxon>Spiralia</taxon>
        <taxon>Gnathifera</taxon>
        <taxon>Rotifera</taxon>
        <taxon>Eurotatoria</taxon>
        <taxon>Monogononta</taxon>
        <taxon>Pseudotrocha</taxon>
        <taxon>Ploima</taxon>
        <taxon>Brachionidae</taxon>
        <taxon>Brachionus</taxon>
    </lineage>
</organism>
<proteinExistence type="predicted"/>
<protein>
    <submittedName>
        <fullName evidence="1">Uncharacterized protein</fullName>
    </submittedName>
</protein>
<dbReference type="EMBL" id="REGN01002020">
    <property type="protein sequence ID" value="RNA30924.1"/>
    <property type="molecule type" value="Genomic_DNA"/>
</dbReference>